<dbReference type="InterPro" id="IPR029070">
    <property type="entry name" value="Chitinase_insertion_sf"/>
</dbReference>
<evidence type="ECO:0000256" key="1">
    <source>
        <dbReference type="ARBA" id="ARBA00000822"/>
    </source>
</evidence>
<accession>M7SJG8</accession>
<dbReference type="InterPro" id="IPR001579">
    <property type="entry name" value="Glyco_hydro_18_chit_AS"/>
</dbReference>
<keyword evidence="7" id="KW-0146">Chitin degradation</keyword>
<evidence type="ECO:0000256" key="6">
    <source>
        <dbReference type="ARBA" id="ARBA00022801"/>
    </source>
</evidence>
<dbReference type="Gene3D" id="3.20.20.80">
    <property type="entry name" value="Glycosidases"/>
    <property type="match status" value="1"/>
</dbReference>
<comment type="catalytic activity">
    <reaction evidence="1">
        <text>Random endo-hydrolysis of N-acetyl-beta-D-glucosaminide (1-&gt;4)-beta-linkages in chitin and chitodextrins.</text>
        <dbReference type="EC" id="3.2.1.14"/>
    </reaction>
</comment>
<evidence type="ECO:0000256" key="8">
    <source>
        <dbReference type="ARBA" id="ARBA00023277"/>
    </source>
</evidence>
<dbReference type="OrthoDB" id="76388at2759"/>
<sequence>MQPLPQWAFALSFLANCVGASNYSIDQLPFSDLTHILYAFADIGANGTVLSSNLTVDVEQRLPWEVGREVIGHNAHGAVKQLFLHKKRHRNLKTLLSIGGWNFSPKFAPVAATEMGRQTFARSAVKLATDWGFDGIDIDWEYPATEEDKANFVKLLEACRTAFDNYTRRNQLRYRFLITVASPATALNLEHMDLVKMNEFVDTWHLMAYDYAGNWSTASSHQANLFANRNLTQLSTHDALGHYEGAGISAHKILMGLPLYGRAFEGTSGLGQRFTGVGTGGAEPGVWYYRDLPRPGAREVAASKARYVAGRRLGGAFFWEARGDKKGRESLVGTVARELDWLDETPNHLHYPTSRYDNIRLGLPWEW</sequence>
<dbReference type="InterPro" id="IPR050314">
    <property type="entry name" value="Glycosyl_Hydrlase_18"/>
</dbReference>
<keyword evidence="5" id="KW-0964">Secreted</keyword>
<dbReference type="Proteomes" id="UP000012174">
    <property type="component" value="Unassembled WGS sequence"/>
</dbReference>
<evidence type="ECO:0000256" key="11">
    <source>
        <dbReference type="RuleBase" id="RU000489"/>
    </source>
</evidence>
<dbReference type="GO" id="GO:0000272">
    <property type="term" value="P:polysaccharide catabolic process"/>
    <property type="evidence" value="ECO:0007669"/>
    <property type="project" value="UniProtKB-KW"/>
</dbReference>
<dbReference type="SUPFAM" id="SSF51445">
    <property type="entry name" value="(Trans)glycosidases"/>
    <property type="match status" value="1"/>
</dbReference>
<dbReference type="STRING" id="1287681.M7SJG8"/>
<dbReference type="InterPro" id="IPR001223">
    <property type="entry name" value="Glyco_hydro18_cat"/>
</dbReference>
<dbReference type="GO" id="GO:0008061">
    <property type="term" value="F:chitin binding"/>
    <property type="evidence" value="ECO:0007669"/>
    <property type="project" value="InterPro"/>
</dbReference>
<keyword evidence="8" id="KW-0119">Carbohydrate metabolism</keyword>
<dbReference type="GO" id="GO:0008843">
    <property type="term" value="F:endochitinase activity"/>
    <property type="evidence" value="ECO:0007669"/>
    <property type="project" value="UniProtKB-EC"/>
</dbReference>
<dbReference type="Pfam" id="PF00704">
    <property type="entry name" value="Glyco_hydro_18"/>
    <property type="match status" value="1"/>
</dbReference>
<evidence type="ECO:0000256" key="10">
    <source>
        <dbReference type="ARBA" id="ARBA00023326"/>
    </source>
</evidence>
<dbReference type="SUPFAM" id="SSF54556">
    <property type="entry name" value="Chitinase insertion domain"/>
    <property type="match status" value="1"/>
</dbReference>
<dbReference type="SMART" id="SM00636">
    <property type="entry name" value="Glyco_18"/>
    <property type="match status" value="1"/>
</dbReference>
<name>M7SJG8_EUTLA</name>
<evidence type="ECO:0000256" key="3">
    <source>
        <dbReference type="ARBA" id="ARBA00008682"/>
    </source>
</evidence>
<evidence type="ECO:0000256" key="12">
    <source>
        <dbReference type="SAM" id="SignalP"/>
    </source>
</evidence>
<evidence type="ECO:0000256" key="9">
    <source>
        <dbReference type="ARBA" id="ARBA00023295"/>
    </source>
</evidence>
<dbReference type="eggNOG" id="KOG2806">
    <property type="taxonomic scope" value="Eukaryota"/>
</dbReference>
<evidence type="ECO:0000256" key="7">
    <source>
        <dbReference type="ARBA" id="ARBA00023024"/>
    </source>
</evidence>
<dbReference type="HOGENOM" id="CLU_002833_1_0_1"/>
<keyword evidence="6 11" id="KW-0378">Hydrolase</keyword>
<comment type="similarity">
    <text evidence="3">Belongs to the glycosyl hydrolase 18 family. Chitinase class V subfamily.</text>
</comment>
<dbReference type="PROSITE" id="PS51910">
    <property type="entry name" value="GH18_2"/>
    <property type="match status" value="1"/>
</dbReference>
<evidence type="ECO:0000256" key="5">
    <source>
        <dbReference type="ARBA" id="ARBA00022525"/>
    </source>
</evidence>
<comment type="subcellular location">
    <subcellularLocation>
        <location evidence="2">Secreted</location>
    </subcellularLocation>
</comment>
<dbReference type="EC" id="3.2.1.14" evidence="4"/>
<dbReference type="PANTHER" id="PTHR11177:SF384">
    <property type="entry name" value="CHITINASE"/>
    <property type="match status" value="1"/>
</dbReference>
<organism evidence="14 15">
    <name type="scientific">Eutypa lata (strain UCR-EL1)</name>
    <name type="common">Grapevine dieback disease fungus</name>
    <name type="synonym">Eutypa armeniacae</name>
    <dbReference type="NCBI Taxonomy" id="1287681"/>
    <lineage>
        <taxon>Eukaryota</taxon>
        <taxon>Fungi</taxon>
        <taxon>Dikarya</taxon>
        <taxon>Ascomycota</taxon>
        <taxon>Pezizomycotina</taxon>
        <taxon>Sordariomycetes</taxon>
        <taxon>Xylariomycetidae</taxon>
        <taxon>Xylariales</taxon>
        <taxon>Diatrypaceae</taxon>
        <taxon>Eutypa</taxon>
    </lineage>
</organism>
<feature type="signal peptide" evidence="12">
    <location>
        <begin position="1"/>
        <end position="20"/>
    </location>
</feature>
<evidence type="ECO:0000313" key="14">
    <source>
        <dbReference type="EMBL" id="EMR64458.1"/>
    </source>
</evidence>
<keyword evidence="12" id="KW-0732">Signal</keyword>
<dbReference type="GO" id="GO:0006032">
    <property type="term" value="P:chitin catabolic process"/>
    <property type="evidence" value="ECO:0007669"/>
    <property type="project" value="UniProtKB-KW"/>
</dbReference>
<evidence type="ECO:0000313" key="15">
    <source>
        <dbReference type="Proteomes" id="UP000012174"/>
    </source>
</evidence>
<reference evidence="15" key="1">
    <citation type="journal article" date="2013" name="Genome Announc.">
        <title>Draft genome sequence of the grapevine dieback fungus Eutypa lata UCR-EL1.</title>
        <authorList>
            <person name="Blanco-Ulate B."/>
            <person name="Rolshausen P.E."/>
            <person name="Cantu D."/>
        </authorList>
    </citation>
    <scope>NUCLEOTIDE SEQUENCE [LARGE SCALE GENOMIC DNA]</scope>
    <source>
        <strain evidence="15">UCR-EL1</strain>
    </source>
</reference>
<dbReference type="OMA" id="TMPTDKP"/>
<keyword evidence="15" id="KW-1185">Reference proteome</keyword>
<dbReference type="Gene3D" id="3.10.50.10">
    <property type="match status" value="1"/>
</dbReference>
<evidence type="ECO:0000256" key="2">
    <source>
        <dbReference type="ARBA" id="ARBA00004613"/>
    </source>
</evidence>
<dbReference type="EMBL" id="KB707066">
    <property type="protein sequence ID" value="EMR64458.1"/>
    <property type="molecule type" value="Genomic_DNA"/>
</dbReference>
<keyword evidence="10" id="KW-0624">Polysaccharide degradation</keyword>
<evidence type="ECO:0000256" key="4">
    <source>
        <dbReference type="ARBA" id="ARBA00012729"/>
    </source>
</evidence>
<dbReference type="InterPro" id="IPR011583">
    <property type="entry name" value="Chitinase_II/V-like_cat"/>
</dbReference>
<dbReference type="InterPro" id="IPR017853">
    <property type="entry name" value="GH"/>
</dbReference>
<feature type="chain" id="PRO_5004084831" description="chitinase" evidence="12">
    <location>
        <begin position="21"/>
        <end position="367"/>
    </location>
</feature>
<feature type="domain" description="GH18" evidence="13">
    <location>
        <begin position="1"/>
        <end position="342"/>
    </location>
</feature>
<dbReference type="PROSITE" id="PS01095">
    <property type="entry name" value="GH18_1"/>
    <property type="match status" value="1"/>
</dbReference>
<keyword evidence="9 11" id="KW-0326">Glycosidase</keyword>
<gene>
    <name evidence="14" type="ORF">UCREL1_8582</name>
</gene>
<proteinExistence type="inferred from homology"/>
<protein>
    <recommendedName>
        <fullName evidence="4">chitinase</fullName>
        <ecNumber evidence="4">3.2.1.14</ecNumber>
    </recommendedName>
</protein>
<evidence type="ECO:0000259" key="13">
    <source>
        <dbReference type="PROSITE" id="PS51910"/>
    </source>
</evidence>
<dbReference type="GO" id="GO:0005576">
    <property type="term" value="C:extracellular region"/>
    <property type="evidence" value="ECO:0007669"/>
    <property type="project" value="UniProtKB-SubCell"/>
</dbReference>
<dbReference type="AlphaFoldDB" id="M7SJG8"/>
<dbReference type="PANTHER" id="PTHR11177">
    <property type="entry name" value="CHITINASE"/>
    <property type="match status" value="1"/>
</dbReference>
<dbReference type="KEGG" id="ela:UCREL1_8582"/>